<dbReference type="EMBL" id="JBHXKZ010000021">
    <property type="protein sequence ID" value="MFD4825650.1"/>
    <property type="molecule type" value="Genomic_DNA"/>
</dbReference>
<name>A0ABW6F5N6_9ACTN</name>
<accession>A0ABW6F5N6</accession>
<evidence type="ECO:0000313" key="1">
    <source>
        <dbReference type="EMBL" id="MFD4825650.1"/>
    </source>
</evidence>
<organism evidence="1 2">
    <name type="scientific">Streptomyces rubiginosohelvolus</name>
    <dbReference type="NCBI Taxonomy" id="67362"/>
    <lineage>
        <taxon>Bacteria</taxon>
        <taxon>Bacillati</taxon>
        <taxon>Actinomycetota</taxon>
        <taxon>Actinomycetes</taxon>
        <taxon>Kitasatosporales</taxon>
        <taxon>Streptomycetaceae</taxon>
        <taxon>Streptomyces</taxon>
    </lineage>
</organism>
<gene>
    <name evidence="1" type="ORF">ACFWOQ_24080</name>
</gene>
<comment type="caution">
    <text evidence="1">The sequence shown here is derived from an EMBL/GenBank/DDBJ whole genome shotgun (WGS) entry which is preliminary data.</text>
</comment>
<sequence>MTIAARMYGGLAGRAARLAMTRNEVVQDEQTTLKTRLLRDVRRVFE</sequence>
<evidence type="ECO:0000313" key="2">
    <source>
        <dbReference type="Proteomes" id="UP001598352"/>
    </source>
</evidence>
<proteinExistence type="predicted"/>
<dbReference type="RefSeq" id="WP_382775715.1">
    <property type="nucleotide sequence ID" value="NZ_JBHXKZ010000021.1"/>
</dbReference>
<dbReference type="Proteomes" id="UP001598352">
    <property type="component" value="Unassembled WGS sequence"/>
</dbReference>
<protein>
    <submittedName>
        <fullName evidence="1">Uncharacterized protein</fullName>
    </submittedName>
</protein>
<keyword evidence="2" id="KW-1185">Reference proteome</keyword>
<reference evidence="1 2" key="1">
    <citation type="submission" date="2024-09" db="EMBL/GenBank/DDBJ databases">
        <title>The Natural Products Discovery Center: Release of the First 8490 Sequenced Strains for Exploring Actinobacteria Biosynthetic Diversity.</title>
        <authorList>
            <person name="Kalkreuter E."/>
            <person name="Kautsar S.A."/>
            <person name="Yang D."/>
            <person name="Bader C.D."/>
            <person name="Teijaro C.N."/>
            <person name="Fluegel L."/>
            <person name="Davis C.M."/>
            <person name="Simpson J.R."/>
            <person name="Lauterbach L."/>
            <person name="Steele A.D."/>
            <person name="Gui C."/>
            <person name="Meng S."/>
            <person name="Li G."/>
            <person name="Viehrig K."/>
            <person name="Ye F."/>
            <person name="Su P."/>
            <person name="Kiefer A.F."/>
            <person name="Nichols A."/>
            <person name="Cepeda A.J."/>
            <person name="Yan W."/>
            <person name="Fan B."/>
            <person name="Jiang Y."/>
            <person name="Adhikari A."/>
            <person name="Zheng C.-J."/>
            <person name="Schuster L."/>
            <person name="Cowan T.M."/>
            <person name="Smanski M.J."/>
            <person name="Chevrette M.G."/>
            <person name="De Carvalho L.P.S."/>
            <person name="Shen B."/>
        </authorList>
    </citation>
    <scope>NUCLEOTIDE SEQUENCE [LARGE SCALE GENOMIC DNA]</scope>
    <source>
        <strain evidence="1 2">NPDC058428</strain>
    </source>
</reference>